<dbReference type="RefSeq" id="WP_103077057.1">
    <property type="nucleotide sequence ID" value="NZ_AZRN01000021.1"/>
</dbReference>
<reference evidence="1 2" key="1">
    <citation type="submission" date="2013-12" db="EMBL/GenBank/DDBJ databases">
        <title>Comparative genomics of Petrotoga isolates.</title>
        <authorList>
            <person name="Nesbo C.L."/>
            <person name="Charchuk R."/>
            <person name="Chow K."/>
        </authorList>
    </citation>
    <scope>NUCLEOTIDE SEQUENCE [LARGE SCALE GENOMIC DNA]</scope>
    <source>
        <strain evidence="1 2">DSM 14811</strain>
    </source>
</reference>
<dbReference type="EMBL" id="AZRN01000021">
    <property type="protein sequence ID" value="PNR99428.1"/>
    <property type="molecule type" value="Genomic_DNA"/>
</dbReference>
<gene>
    <name evidence="1" type="ORF">X927_05480</name>
</gene>
<dbReference type="GO" id="GO:0005524">
    <property type="term" value="F:ATP binding"/>
    <property type="evidence" value="ECO:0007669"/>
    <property type="project" value="UniProtKB-ARBA"/>
</dbReference>
<dbReference type="Proteomes" id="UP000236604">
    <property type="component" value="Unassembled WGS sequence"/>
</dbReference>
<dbReference type="Gene3D" id="3.40.50.10330">
    <property type="entry name" value="Probable inorganic polyphosphate/atp-NAD kinase, domain 1"/>
    <property type="match status" value="1"/>
</dbReference>
<dbReference type="AlphaFoldDB" id="A0A2K1P9H2"/>
<proteinExistence type="predicted"/>
<dbReference type="InterPro" id="IPR017438">
    <property type="entry name" value="ATP-NAD_kinase_N"/>
</dbReference>
<dbReference type="InterPro" id="IPR039065">
    <property type="entry name" value="AcoX-like"/>
</dbReference>
<keyword evidence="1" id="KW-0808">Transferase</keyword>
<dbReference type="InterPro" id="IPR002504">
    <property type="entry name" value="NADK"/>
</dbReference>
<evidence type="ECO:0000313" key="1">
    <source>
        <dbReference type="EMBL" id="PNR99428.1"/>
    </source>
</evidence>
<dbReference type="GO" id="GO:0051287">
    <property type="term" value="F:NAD binding"/>
    <property type="evidence" value="ECO:0007669"/>
    <property type="project" value="UniProtKB-ARBA"/>
</dbReference>
<sequence>MEIGIIANPAAGKDIRRLVAHATVIDNNEKVDIVKRIILASQSFGIERVYIMADAFYIGYKVVESLETIKKLKCDVEIINDHVTYSLEDTIKATQLLEEKNVDCILSLGGDGTNRAIARVIGDTPLLPISTGTNNVYPEMVEGTIAGIVAAIVSKNIIHKDEFCSKDKIIEIYKNNKLIDIALIDVVISKEQFIGAKAIWNLSSISDIIVSRANPWSIGFSSIAGYIKTVHREDNFGLYLDLKENNAKKKEVIAPVAPGILEKIQVSEVKKLNIDEEFIYQVEVPGTLALDGEREIEIKKGDNITFKITRNGPCRVDVKKALEWAQSRNFFTEESANAKI</sequence>
<protein>
    <submittedName>
        <fullName evidence="1">ATP-NAD kinase</fullName>
    </submittedName>
</protein>
<name>A0A2K1P9H2_9BACT</name>
<dbReference type="Pfam" id="PF01513">
    <property type="entry name" value="NAD_kinase"/>
    <property type="match status" value="1"/>
</dbReference>
<dbReference type="PANTHER" id="PTHR40697:SF3">
    <property type="entry name" value="ACETOIN CATABOLISM PROTEIN X"/>
    <property type="match status" value="1"/>
</dbReference>
<dbReference type="PIRSF" id="PIRSF018567">
    <property type="entry name" value="AcoX"/>
    <property type="match status" value="1"/>
</dbReference>
<dbReference type="InterPro" id="IPR016064">
    <property type="entry name" value="NAD/diacylglycerol_kinase_sf"/>
</dbReference>
<organism evidence="1 2">
    <name type="scientific">Petrotoga mexicana DSM 14811</name>
    <dbReference type="NCBI Taxonomy" id="1122954"/>
    <lineage>
        <taxon>Bacteria</taxon>
        <taxon>Thermotogati</taxon>
        <taxon>Thermotogota</taxon>
        <taxon>Thermotogae</taxon>
        <taxon>Petrotogales</taxon>
        <taxon>Petrotogaceae</taxon>
        <taxon>Petrotoga</taxon>
    </lineage>
</organism>
<accession>A0A2K1P9H2</accession>
<keyword evidence="2" id="KW-1185">Reference proteome</keyword>
<dbReference type="SUPFAM" id="SSF111331">
    <property type="entry name" value="NAD kinase/diacylglycerol kinase-like"/>
    <property type="match status" value="1"/>
</dbReference>
<dbReference type="GO" id="GO:0006741">
    <property type="term" value="P:NADP+ biosynthetic process"/>
    <property type="evidence" value="ECO:0007669"/>
    <property type="project" value="InterPro"/>
</dbReference>
<evidence type="ECO:0000313" key="2">
    <source>
        <dbReference type="Proteomes" id="UP000236604"/>
    </source>
</evidence>
<dbReference type="InterPro" id="IPR011391">
    <property type="entry name" value="AcoX_kinase"/>
</dbReference>
<dbReference type="PANTHER" id="PTHR40697">
    <property type="entry name" value="ACETOIN CATABOLISM PROTEIN X"/>
    <property type="match status" value="1"/>
</dbReference>
<dbReference type="GO" id="GO:0003951">
    <property type="term" value="F:NAD+ kinase activity"/>
    <property type="evidence" value="ECO:0007669"/>
    <property type="project" value="InterPro"/>
</dbReference>
<keyword evidence="1" id="KW-0418">Kinase</keyword>
<comment type="caution">
    <text evidence="1">The sequence shown here is derived from an EMBL/GenBank/DDBJ whole genome shotgun (WGS) entry which is preliminary data.</text>
</comment>